<reference evidence="4 5" key="1">
    <citation type="submission" date="2016-10" db="EMBL/GenBank/DDBJ databases">
        <authorList>
            <person name="de Groot N.N."/>
        </authorList>
    </citation>
    <scope>NUCLEOTIDE SEQUENCE [LARGE SCALE GENOMIC DNA]</scope>
    <source>
        <strain evidence="4 5">Sb05</strain>
    </source>
</reference>
<sequence>MNISEKIKNIRNTENLTQEKFAERINVSRNAVAKWETNRGYPDIQNLINISETFNINLDDLVKEDNLVKNKLIAASSSRKWHFLTILYLIAIVLYIFYFLIFHKIFMLGFLIATLFMLGIETYVIIKDKIYKRKN</sequence>
<dbReference type="SMART" id="SM00530">
    <property type="entry name" value="HTH_XRE"/>
    <property type="match status" value="1"/>
</dbReference>
<keyword evidence="2" id="KW-1133">Transmembrane helix</keyword>
<dbReference type="AlphaFoldDB" id="A0A1H0Y7Z8"/>
<keyword evidence="1" id="KW-0238">DNA-binding</keyword>
<feature type="transmembrane region" description="Helical" evidence="2">
    <location>
        <begin position="81"/>
        <end position="101"/>
    </location>
</feature>
<dbReference type="PANTHER" id="PTHR46558">
    <property type="entry name" value="TRACRIPTIONAL REGULATORY PROTEIN-RELATED-RELATED"/>
    <property type="match status" value="1"/>
</dbReference>
<organism evidence="4 5">
    <name type="scientific">Streptococcus equinus</name>
    <name type="common">Streptococcus bovis</name>
    <dbReference type="NCBI Taxonomy" id="1335"/>
    <lineage>
        <taxon>Bacteria</taxon>
        <taxon>Bacillati</taxon>
        <taxon>Bacillota</taxon>
        <taxon>Bacilli</taxon>
        <taxon>Lactobacillales</taxon>
        <taxon>Streptococcaceae</taxon>
        <taxon>Streptococcus</taxon>
    </lineage>
</organism>
<dbReference type="EMBL" id="FNKE01000001">
    <property type="protein sequence ID" value="SDQ11278.1"/>
    <property type="molecule type" value="Genomic_DNA"/>
</dbReference>
<dbReference type="PROSITE" id="PS50943">
    <property type="entry name" value="HTH_CROC1"/>
    <property type="match status" value="1"/>
</dbReference>
<evidence type="ECO:0000259" key="3">
    <source>
        <dbReference type="PROSITE" id="PS50943"/>
    </source>
</evidence>
<name>A0A1H0Y7Z8_STREI</name>
<accession>A0A1H0Y7Z8</accession>
<dbReference type="InterPro" id="IPR010982">
    <property type="entry name" value="Lambda_DNA-bd_dom_sf"/>
</dbReference>
<keyword evidence="2" id="KW-0812">Transmembrane</keyword>
<feature type="domain" description="HTH cro/C1-type" evidence="3">
    <location>
        <begin position="7"/>
        <end position="61"/>
    </location>
</feature>
<dbReference type="SUPFAM" id="SSF47413">
    <property type="entry name" value="lambda repressor-like DNA-binding domains"/>
    <property type="match status" value="1"/>
</dbReference>
<evidence type="ECO:0000313" key="4">
    <source>
        <dbReference type="EMBL" id="SDQ11278.1"/>
    </source>
</evidence>
<dbReference type="PANTHER" id="PTHR46558:SF15">
    <property type="entry name" value="HELIX-TURN-HELIX DOMAIN PROTEIN"/>
    <property type="match status" value="1"/>
</dbReference>
<gene>
    <name evidence="4" type="ORF">SAMN05216392_0482</name>
</gene>
<keyword evidence="2" id="KW-0472">Membrane</keyword>
<dbReference type="OrthoDB" id="9805856at2"/>
<evidence type="ECO:0000256" key="1">
    <source>
        <dbReference type="ARBA" id="ARBA00023125"/>
    </source>
</evidence>
<dbReference type="CDD" id="cd00093">
    <property type="entry name" value="HTH_XRE"/>
    <property type="match status" value="1"/>
</dbReference>
<dbReference type="Gene3D" id="1.10.260.40">
    <property type="entry name" value="lambda repressor-like DNA-binding domains"/>
    <property type="match status" value="1"/>
</dbReference>
<dbReference type="InterPro" id="IPR001387">
    <property type="entry name" value="Cro/C1-type_HTH"/>
</dbReference>
<feature type="transmembrane region" description="Helical" evidence="2">
    <location>
        <begin position="107"/>
        <end position="126"/>
    </location>
</feature>
<protein>
    <submittedName>
        <fullName evidence="4">Helix-turn-helix</fullName>
    </submittedName>
</protein>
<evidence type="ECO:0000256" key="2">
    <source>
        <dbReference type="SAM" id="Phobius"/>
    </source>
</evidence>
<dbReference type="GO" id="GO:0003677">
    <property type="term" value="F:DNA binding"/>
    <property type="evidence" value="ECO:0007669"/>
    <property type="project" value="UniProtKB-KW"/>
</dbReference>
<proteinExistence type="predicted"/>
<evidence type="ECO:0000313" key="5">
    <source>
        <dbReference type="Proteomes" id="UP000182870"/>
    </source>
</evidence>
<dbReference type="RefSeq" id="WP_074560075.1">
    <property type="nucleotide sequence ID" value="NZ_FNKE01000001.1"/>
</dbReference>
<dbReference type="Proteomes" id="UP000182870">
    <property type="component" value="Unassembled WGS sequence"/>
</dbReference>
<dbReference type="Pfam" id="PF01381">
    <property type="entry name" value="HTH_3"/>
    <property type="match status" value="1"/>
</dbReference>